<keyword evidence="2" id="KW-1185">Reference proteome</keyword>
<sequence length="416" mass="46874">MTITKQANKYLLCWASCVLGTLALIALLNGFVDPFSIFGAPSIAGVNANKPNFVGHLRLTHAYRVEKREPECTIFGTSRAGRGLSPDQPALAALGCYNMAVPSMSMYEIRRYFQHVQAIKPQKLAILSLDLRVFHPEPDTSGAFSESRLAVTADGQRQFNLFSAKLPDVASSLLSVSGLQASLSTVRKQSWGKDTLAANGFWQPLTDDFDHIKTFRYYTRNYVQQFKEMRQNEAGFRKSLDDFRRLLRDAYAAGVEMKLLIHPAHAWYWQTLWLSDLWPRFEVLQREIVAINADEALRAGHQAYPIWDFSGSYGPTLEQVPTQQGQRMHWFWEPAHYKQTLGYWLLDRLLGSQPGTAGFNDFGVRLDIVDIEAYQAKLRGLQVSYAAHYPDDAALIQAIVNEAIADSKSVALTPNF</sequence>
<accession>A0ABT1UCM4</accession>
<reference evidence="1 2" key="1">
    <citation type="submission" date="2022-07" db="EMBL/GenBank/DDBJ databases">
        <title>Methylomonas rivi sp. nov., Methylomonas rosea sp. nov., Methylomonas aureus sp. nov. and Methylomonas subterranea sp. nov., four novel methanotrophs isolated from a freshwater creek and the deep terrestrial subsurface.</title>
        <authorList>
            <person name="Abin C."/>
            <person name="Sankaranarayanan K."/>
            <person name="Garner C."/>
            <person name="Sindelar R."/>
            <person name="Kotary K."/>
            <person name="Garner R."/>
            <person name="Barclay S."/>
            <person name="Lawson P."/>
            <person name="Krumholz L."/>
        </authorList>
    </citation>
    <scope>NUCLEOTIDE SEQUENCE [LARGE SCALE GENOMIC DNA]</scope>
    <source>
        <strain evidence="1 2">SURF-1</strain>
    </source>
</reference>
<dbReference type="EMBL" id="JANIBM010000002">
    <property type="protein sequence ID" value="MCQ8179890.1"/>
    <property type="molecule type" value="Genomic_DNA"/>
</dbReference>
<gene>
    <name evidence="1" type="ORF">NP603_02105</name>
</gene>
<comment type="caution">
    <text evidence="1">The sequence shown here is derived from an EMBL/GenBank/DDBJ whole genome shotgun (WGS) entry which is preliminary data.</text>
</comment>
<name>A0ABT1UCM4_9GAMM</name>
<dbReference type="Proteomes" id="UP001524569">
    <property type="component" value="Unassembled WGS sequence"/>
</dbReference>
<organism evidence="1 2">
    <name type="scientific">Methylomonas aurea</name>
    <dbReference type="NCBI Taxonomy" id="2952224"/>
    <lineage>
        <taxon>Bacteria</taxon>
        <taxon>Pseudomonadati</taxon>
        <taxon>Pseudomonadota</taxon>
        <taxon>Gammaproteobacteria</taxon>
        <taxon>Methylococcales</taxon>
        <taxon>Methylococcaceae</taxon>
        <taxon>Methylomonas</taxon>
    </lineage>
</organism>
<dbReference type="RefSeq" id="WP_256609273.1">
    <property type="nucleotide sequence ID" value="NZ_JANIBM010000002.1"/>
</dbReference>
<evidence type="ECO:0000313" key="1">
    <source>
        <dbReference type="EMBL" id="MCQ8179890.1"/>
    </source>
</evidence>
<evidence type="ECO:0000313" key="2">
    <source>
        <dbReference type="Proteomes" id="UP001524569"/>
    </source>
</evidence>
<protein>
    <submittedName>
        <fullName evidence="1">Uncharacterized protein</fullName>
    </submittedName>
</protein>
<proteinExistence type="predicted"/>